<dbReference type="EMBL" id="JARK01000196">
    <property type="protein sequence ID" value="EYC40800.1"/>
    <property type="molecule type" value="Genomic_DNA"/>
</dbReference>
<dbReference type="Proteomes" id="UP000024635">
    <property type="component" value="Unassembled WGS sequence"/>
</dbReference>
<evidence type="ECO:0000313" key="3">
    <source>
        <dbReference type="Proteomes" id="UP000024635"/>
    </source>
</evidence>
<sequence length="228" mass="25857">MGPKAERALRSRTSKTGSFTSQETAVPSQIAEPFPSDEDLDKMAASALFKSILEVNKDPRVERLLLALSGKISHDAFSAYLESEVRARSIVISGIEEASENSLPSERQADVELKVSKILDIIKVECRPEKILRMGRPSPSRPRLVKVVLPSKNCWKTALGNSKLLRSSAYPQVYIRRSMTSEERKKEFELREEARERNRGLHTKEWVVFRGELKRVTDLPRPWTSGNH</sequence>
<accession>A0A016WMB5</accession>
<keyword evidence="3" id="KW-1185">Reference proteome</keyword>
<gene>
    <name evidence="2" type="primary">Acey_s0596.g436</name>
    <name evidence="2" type="ORF">Y032_0596g436</name>
</gene>
<comment type="caution">
    <text evidence="2">The sequence shown here is derived from an EMBL/GenBank/DDBJ whole genome shotgun (WGS) entry which is preliminary data.</text>
</comment>
<feature type="region of interest" description="Disordered" evidence="1">
    <location>
        <begin position="1"/>
        <end position="36"/>
    </location>
</feature>
<name>A0A016WMB5_9BILA</name>
<dbReference type="AlphaFoldDB" id="A0A016WMB5"/>
<organism evidence="2 3">
    <name type="scientific">Ancylostoma ceylanicum</name>
    <dbReference type="NCBI Taxonomy" id="53326"/>
    <lineage>
        <taxon>Eukaryota</taxon>
        <taxon>Metazoa</taxon>
        <taxon>Ecdysozoa</taxon>
        <taxon>Nematoda</taxon>
        <taxon>Chromadorea</taxon>
        <taxon>Rhabditida</taxon>
        <taxon>Rhabditina</taxon>
        <taxon>Rhabditomorpha</taxon>
        <taxon>Strongyloidea</taxon>
        <taxon>Ancylostomatidae</taxon>
        <taxon>Ancylostomatinae</taxon>
        <taxon>Ancylostoma</taxon>
    </lineage>
</organism>
<feature type="compositionally biased region" description="Polar residues" evidence="1">
    <location>
        <begin position="14"/>
        <end position="27"/>
    </location>
</feature>
<evidence type="ECO:0000256" key="1">
    <source>
        <dbReference type="SAM" id="MobiDB-lite"/>
    </source>
</evidence>
<dbReference type="OrthoDB" id="7480989at2759"/>
<protein>
    <submittedName>
        <fullName evidence="2">Uncharacterized protein</fullName>
    </submittedName>
</protein>
<proteinExistence type="predicted"/>
<reference evidence="3" key="1">
    <citation type="journal article" date="2015" name="Nat. Genet.">
        <title>The genome and transcriptome of the zoonotic hookworm Ancylostoma ceylanicum identify infection-specific gene families.</title>
        <authorList>
            <person name="Schwarz E.M."/>
            <person name="Hu Y."/>
            <person name="Antoshechkin I."/>
            <person name="Miller M.M."/>
            <person name="Sternberg P.W."/>
            <person name="Aroian R.V."/>
        </authorList>
    </citation>
    <scope>NUCLEOTIDE SEQUENCE</scope>
    <source>
        <strain evidence="3">HY135</strain>
    </source>
</reference>
<evidence type="ECO:0000313" key="2">
    <source>
        <dbReference type="EMBL" id="EYC40800.1"/>
    </source>
</evidence>